<reference evidence="5 6" key="1">
    <citation type="submission" date="2023-03" db="EMBL/GenBank/DDBJ databases">
        <title>Comparative genome and transcriptome analysis combination mining strategies for increasing vitamin B12 production of Ensifer adhaerens strain.</title>
        <authorList>
            <person name="Yongheng L."/>
        </authorList>
    </citation>
    <scope>NUCLEOTIDE SEQUENCE [LARGE SCALE GENOMIC DNA]</scope>
    <source>
        <strain evidence="5 6">Casida A-T305</strain>
    </source>
</reference>
<dbReference type="EMBL" id="CP121308">
    <property type="protein sequence ID" value="WFP88991.1"/>
    <property type="molecule type" value="Genomic_DNA"/>
</dbReference>
<dbReference type="Pfam" id="PF03575">
    <property type="entry name" value="Peptidase_S51"/>
    <property type="match status" value="1"/>
</dbReference>
<dbReference type="RefSeq" id="WP_034792859.1">
    <property type="nucleotide sequence ID" value="NZ_CP015880.1"/>
</dbReference>
<protein>
    <submittedName>
        <fullName evidence="5">Type 1 glutamine amidotransferase-like domain-containing protein</fullName>
    </submittedName>
</protein>
<dbReference type="Proteomes" id="UP001214094">
    <property type="component" value="Chromosome"/>
</dbReference>
<gene>
    <name evidence="5" type="ORF">P4B07_10380</name>
</gene>
<dbReference type="PANTHER" id="PTHR20842:SF0">
    <property type="entry name" value="ALPHA-ASPARTYL DIPEPTIDASE"/>
    <property type="match status" value="1"/>
</dbReference>
<dbReference type="InterPro" id="IPR005320">
    <property type="entry name" value="Peptidase_S51"/>
</dbReference>
<evidence type="ECO:0000256" key="2">
    <source>
        <dbReference type="ARBA" id="ARBA00022670"/>
    </source>
</evidence>
<keyword evidence="2" id="KW-0645">Protease</keyword>
<accession>A0ABY8HB66</accession>
<name>A0ABY8HB66_ENSAD</name>
<keyword evidence="3" id="KW-0378">Hydrolase</keyword>
<dbReference type="SUPFAM" id="SSF52317">
    <property type="entry name" value="Class I glutamine amidotransferase-like"/>
    <property type="match status" value="1"/>
</dbReference>
<evidence type="ECO:0000313" key="6">
    <source>
        <dbReference type="Proteomes" id="UP001214094"/>
    </source>
</evidence>
<evidence type="ECO:0000256" key="4">
    <source>
        <dbReference type="ARBA" id="ARBA00022825"/>
    </source>
</evidence>
<proteinExistence type="inferred from homology"/>
<keyword evidence="6" id="KW-1185">Reference proteome</keyword>
<keyword evidence="4" id="KW-0720">Serine protease</keyword>
<evidence type="ECO:0000313" key="5">
    <source>
        <dbReference type="EMBL" id="WFP88991.1"/>
    </source>
</evidence>
<dbReference type="CDD" id="cd03129">
    <property type="entry name" value="GAT1_Peptidase_E_like"/>
    <property type="match status" value="1"/>
</dbReference>
<dbReference type="GeneID" id="29520032"/>
<evidence type="ECO:0000256" key="3">
    <source>
        <dbReference type="ARBA" id="ARBA00022801"/>
    </source>
</evidence>
<organism evidence="5 6">
    <name type="scientific">Ensifer adhaerens</name>
    <name type="common">Sinorhizobium morelense</name>
    <dbReference type="NCBI Taxonomy" id="106592"/>
    <lineage>
        <taxon>Bacteria</taxon>
        <taxon>Pseudomonadati</taxon>
        <taxon>Pseudomonadota</taxon>
        <taxon>Alphaproteobacteria</taxon>
        <taxon>Hyphomicrobiales</taxon>
        <taxon>Rhizobiaceae</taxon>
        <taxon>Sinorhizobium/Ensifer group</taxon>
        <taxon>Ensifer</taxon>
    </lineage>
</organism>
<dbReference type="Gene3D" id="3.40.50.880">
    <property type="match status" value="1"/>
</dbReference>
<dbReference type="PANTHER" id="PTHR20842">
    <property type="entry name" value="PROTEASE S51 ALPHA-ASPARTYL DIPEPTIDASE"/>
    <property type="match status" value="1"/>
</dbReference>
<comment type="similarity">
    <text evidence="1">Belongs to the peptidase S51 family.</text>
</comment>
<sequence>MLNLVLYSDQIVPACSAIDLRLVEMMAAGGAGKRIAYVASGPERDRGFFLAGQAYYGRLGLDLALFFDLDEPHSADDIAALFASDAIHLAGGHTGGFLERLKRSGMLGPLRDWAQSGGILIGVSAGAILMAPTIATDALFIGLEPEEITDGDALDLVPFEFFPHLSDDKSYLPALLRYSLSTPRPILACNDGDGIVVAGTRIECFGDPLWISAGAARAPAERMLQGFMPMHIP</sequence>
<dbReference type="InterPro" id="IPR029062">
    <property type="entry name" value="Class_I_gatase-like"/>
</dbReference>
<evidence type="ECO:0000256" key="1">
    <source>
        <dbReference type="ARBA" id="ARBA00006534"/>
    </source>
</evidence>